<evidence type="ECO:0000313" key="11">
    <source>
        <dbReference type="Proteomes" id="UP000692954"/>
    </source>
</evidence>
<evidence type="ECO:0000259" key="9">
    <source>
        <dbReference type="PROSITE" id="PS51285"/>
    </source>
</evidence>
<dbReference type="GO" id="GO:0004674">
    <property type="term" value="F:protein serine/threonine kinase activity"/>
    <property type="evidence" value="ECO:0007669"/>
    <property type="project" value="UniProtKB-KW"/>
</dbReference>
<accession>A0A8S1P1X0</accession>
<dbReference type="PROSITE" id="PS00108">
    <property type="entry name" value="PROTEIN_KINASE_ST"/>
    <property type="match status" value="1"/>
</dbReference>
<dbReference type="Proteomes" id="UP000692954">
    <property type="component" value="Unassembled WGS sequence"/>
</dbReference>
<reference evidence="10" key="1">
    <citation type="submission" date="2021-01" db="EMBL/GenBank/DDBJ databases">
        <authorList>
            <consortium name="Genoscope - CEA"/>
            <person name="William W."/>
        </authorList>
    </citation>
    <scope>NUCLEOTIDE SEQUENCE</scope>
</reference>
<dbReference type="EMBL" id="CAJJDN010000068">
    <property type="protein sequence ID" value="CAD8097266.1"/>
    <property type="molecule type" value="Genomic_DNA"/>
</dbReference>
<keyword evidence="6 7" id="KW-0067">ATP-binding</keyword>
<dbReference type="PROSITE" id="PS00107">
    <property type="entry name" value="PROTEIN_KINASE_ATP"/>
    <property type="match status" value="1"/>
</dbReference>
<organism evidence="10 11">
    <name type="scientific">Paramecium sonneborni</name>
    <dbReference type="NCBI Taxonomy" id="65129"/>
    <lineage>
        <taxon>Eukaryota</taxon>
        <taxon>Sar</taxon>
        <taxon>Alveolata</taxon>
        <taxon>Ciliophora</taxon>
        <taxon>Intramacronucleata</taxon>
        <taxon>Oligohymenophorea</taxon>
        <taxon>Peniculida</taxon>
        <taxon>Parameciidae</taxon>
        <taxon>Paramecium</taxon>
    </lineage>
</organism>
<evidence type="ECO:0000256" key="4">
    <source>
        <dbReference type="ARBA" id="ARBA00022741"/>
    </source>
</evidence>
<dbReference type="InterPro" id="IPR045270">
    <property type="entry name" value="STKc_AGC"/>
</dbReference>
<feature type="binding site" evidence="7">
    <location>
        <position position="189"/>
    </location>
    <ligand>
        <name>ATP</name>
        <dbReference type="ChEBI" id="CHEBI:30616"/>
    </ligand>
</feature>
<feature type="domain" description="Protein kinase" evidence="8">
    <location>
        <begin position="160"/>
        <end position="418"/>
    </location>
</feature>
<dbReference type="InterPro" id="IPR000719">
    <property type="entry name" value="Prot_kinase_dom"/>
</dbReference>
<dbReference type="FunFam" id="3.30.200.20:FF:000042">
    <property type="entry name" value="Aurora kinase A"/>
    <property type="match status" value="1"/>
</dbReference>
<keyword evidence="4 7" id="KW-0547">Nucleotide-binding</keyword>
<dbReference type="PROSITE" id="PS51285">
    <property type="entry name" value="AGC_KINASE_CTER"/>
    <property type="match status" value="1"/>
</dbReference>
<evidence type="ECO:0000259" key="8">
    <source>
        <dbReference type="PROSITE" id="PS50011"/>
    </source>
</evidence>
<evidence type="ECO:0000256" key="3">
    <source>
        <dbReference type="ARBA" id="ARBA00022679"/>
    </source>
</evidence>
<evidence type="ECO:0000256" key="5">
    <source>
        <dbReference type="ARBA" id="ARBA00022777"/>
    </source>
</evidence>
<dbReference type="CDD" id="cd05123">
    <property type="entry name" value="STKc_AGC"/>
    <property type="match status" value="1"/>
</dbReference>
<keyword evidence="2" id="KW-0597">Phosphoprotein</keyword>
<dbReference type="GO" id="GO:0005524">
    <property type="term" value="F:ATP binding"/>
    <property type="evidence" value="ECO:0007669"/>
    <property type="project" value="UniProtKB-UniRule"/>
</dbReference>
<evidence type="ECO:0008006" key="12">
    <source>
        <dbReference type="Google" id="ProtNLM"/>
    </source>
</evidence>
<protein>
    <recommendedName>
        <fullName evidence="12">Protein kinase domain-containing protein</fullName>
    </recommendedName>
</protein>
<evidence type="ECO:0000256" key="6">
    <source>
        <dbReference type="ARBA" id="ARBA00022840"/>
    </source>
</evidence>
<dbReference type="PROSITE" id="PS50011">
    <property type="entry name" value="PROTEIN_KINASE_DOM"/>
    <property type="match status" value="1"/>
</dbReference>
<dbReference type="FunFam" id="1.10.510.10:FF:000008">
    <property type="entry name" value="Non-specific serine/threonine protein kinase"/>
    <property type="match status" value="1"/>
</dbReference>
<sequence length="562" mass="65453">MKIIVQSARLPSSPIFHRKKPTELQNPLDNLVRVQSPCGSTTNNAFGRCPTVKTLNSDRDPVELTITLLLNGQKLIVPIGIHQTTTDLYKKLIGKVNQVNPTIVNQIKHFQTHSSFKNYNIDYYLSLEHHPLDVFIEQRHLKLEPYISKSVNNQLSIDDFEILKCIGVGGFSRVYLVRKKDSGYFYAMKLIDKNFILNSNKEIIINNERQVMEQLNSPYLAKLFYSFETKYYLVFVLEYCAGGELFYHLRKLRRLNEELAKQYFVQVCLAIQELHKYGVVYRDIKPENILLDLDGYIHLSDFGLAKPNMDREETAYSFCGSPEYMSPEMLMRNGHNFMVDIYCLGALLYEFICGSPPFYSRNIDQIYNSILNDKIQFPSQLEINQDLKDLISKLLIKDPQIRLGAKKGIQEILQHKWFKGFNLEALQKRKLNVSYRPKPLSYNFDEVEFSKGDTEFQKKLQENLRKEKQTKFSRYFPNFEYKNQKIHDSRQTLLQLLLKQQQIQGLQGLPKPQQRTQIALSPVSQVKGLSNIKALTQSSFKQASQCKRFNTDIDISKMIKNM</sequence>
<evidence type="ECO:0000313" key="10">
    <source>
        <dbReference type="EMBL" id="CAD8097266.1"/>
    </source>
</evidence>
<keyword evidence="1" id="KW-0723">Serine/threonine-protein kinase</keyword>
<dbReference type="AlphaFoldDB" id="A0A8S1P1X0"/>
<keyword evidence="11" id="KW-1185">Reference proteome</keyword>
<gene>
    <name evidence="10" type="ORF">PSON_ATCC_30995.1.T0680056</name>
</gene>
<dbReference type="PANTHER" id="PTHR24351">
    <property type="entry name" value="RIBOSOMAL PROTEIN S6 KINASE"/>
    <property type="match status" value="1"/>
</dbReference>
<dbReference type="Pfam" id="PF00069">
    <property type="entry name" value="Pkinase"/>
    <property type="match status" value="1"/>
</dbReference>
<dbReference type="InterPro" id="IPR017441">
    <property type="entry name" value="Protein_kinase_ATP_BS"/>
</dbReference>
<name>A0A8S1P1X0_9CILI</name>
<proteinExistence type="predicted"/>
<evidence type="ECO:0000256" key="1">
    <source>
        <dbReference type="ARBA" id="ARBA00022527"/>
    </source>
</evidence>
<keyword evidence="5" id="KW-0418">Kinase</keyword>
<keyword evidence="3" id="KW-0808">Transferase</keyword>
<feature type="domain" description="AGC-kinase C-terminal" evidence="9">
    <location>
        <begin position="419"/>
        <end position="491"/>
    </location>
</feature>
<dbReference type="OrthoDB" id="292004at2759"/>
<comment type="caution">
    <text evidence="10">The sequence shown here is derived from an EMBL/GenBank/DDBJ whole genome shotgun (WGS) entry which is preliminary data.</text>
</comment>
<dbReference type="InterPro" id="IPR000961">
    <property type="entry name" value="AGC-kinase_C"/>
</dbReference>
<evidence type="ECO:0000256" key="7">
    <source>
        <dbReference type="PROSITE-ProRule" id="PRU10141"/>
    </source>
</evidence>
<dbReference type="InterPro" id="IPR008271">
    <property type="entry name" value="Ser/Thr_kinase_AS"/>
</dbReference>
<dbReference type="SMART" id="SM00220">
    <property type="entry name" value="S_TKc"/>
    <property type="match status" value="1"/>
</dbReference>
<evidence type="ECO:0000256" key="2">
    <source>
        <dbReference type="ARBA" id="ARBA00022553"/>
    </source>
</evidence>